<dbReference type="NCBIfam" id="TIGR03619">
    <property type="entry name" value="F420_Rv2161c"/>
    <property type="match status" value="1"/>
</dbReference>
<dbReference type="SUPFAM" id="SSF51679">
    <property type="entry name" value="Bacterial luciferase-like"/>
    <property type="match status" value="1"/>
</dbReference>
<sequence>MAMGLGVTYPQNELGGDPEALRRFATATEELGFEHLLMYDHVVGAVPGVDRYPPMPVRAYHERDPFHDPFVAFGHLAALTTRIELVTGILILPQRQTVLVAKQAADVDLLSGGRLRLGVGIGYNPVEYHALGADWTTRGRRLDEQIPFLRRLWTGEPLTFTGRFDRIDRAAVFPPPARPIPIWLGGSSEAAYQRAARLGDGFIFGYGLREEAVTAWQRVQHLLRERGRSPRGFRALFNLLPDGPGNWLEQSVAALPRLRDAGVTDVALTSARNGLSTVEEHIAFIAELKGRADAALQ</sequence>
<dbReference type="GO" id="GO:0046306">
    <property type="term" value="P:alkanesulfonate catabolic process"/>
    <property type="evidence" value="ECO:0007669"/>
    <property type="project" value="TreeGrafter"/>
</dbReference>
<accession>A0A6F8YCB0</accession>
<dbReference type="EMBL" id="AP022871">
    <property type="protein sequence ID" value="BCB83755.1"/>
    <property type="molecule type" value="Genomic_DNA"/>
</dbReference>
<gene>
    <name evidence="6" type="primary">ssuD_2</name>
    <name evidence="6" type="ORF">Psuf_010680</name>
</gene>
<dbReference type="InterPro" id="IPR019921">
    <property type="entry name" value="Lucif-like_OxRdtase_Rv2161c"/>
</dbReference>
<keyword evidence="4" id="KW-0503">Monooxygenase</keyword>
<keyword evidence="3" id="KW-0560">Oxidoreductase</keyword>
<evidence type="ECO:0000256" key="3">
    <source>
        <dbReference type="ARBA" id="ARBA00023002"/>
    </source>
</evidence>
<evidence type="ECO:0000256" key="4">
    <source>
        <dbReference type="ARBA" id="ARBA00023033"/>
    </source>
</evidence>
<proteinExistence type="predicted"/>
<dbReference type="KEGG" id="psuu:Psuf_010680"/>
<evidence type="ECO:0000313" key="6">
    <source>
        <dbReference type="EMBL" id="BCB83755.1"/>
    </source>
</evidence>
<reference evidence="6 7" key="1">
    <citation type="submission" date="2020-03" db="EMBL/GenBank/DDBJ databases">
        <title>Whole genome shotgun sequence of Phytohabitans suffuscus NBRC 105367.</title>
        <authorList>
            <person name="Komaki H."/>
            <person name="Tamura T."/>
        </authorList>
    </citation>
    <scope>NUCLEOTIDE SEQUENCE [LARGE SCALE GENOMIC DNA]</scope>
    <source>
        <strain evidence="6 7">NBRC 105367</strain>
    </source>
</reference>
<name>A0A6F8YCB0_9ACTN</name>
<keyword evidence="2" id="KW-0288">FMN</keyword>
<dbReference type="InterPro" id="IPR050172">
    <property type="entry name" value="SsuD_RutA_monooxygenase"/>
</dbReference>
<organism evidence="6 7">
    <name type="scientific">Phytohabitans suffuscus</name>
    <dbReference type="NCBI Taxonomy" id="624315"/>
    <lineage>
        <taxon>Bacteria</taxon>
        <taxon>Bacillati</taxon>
        <taxon>Actinomycetota</taxon>
        <taxon>Actinomycetes</taxon>
        <taxon>Micromonosporales</taxon>
        <taxon>Micromonosporaceae</taxon>
    </lineage>
</organism>
<dbReference type="RefSeq" id="WP_197945805.1">
    <property type="nucleotide sequence ID" value="NZ_AP022871.1"/>
</dbReference>
<reference evidence="6 7" key="2">
    <citation type="submission" date="2020-03" db="EMBL/GenBank/DDBJ databases">
        <authorList>
            <person name="Ichikawa N."/>
            <person name="Kimura A."/>
            <person name="Kitahashi Y."/>
            <person name="Uohara A."/>
        </authorList>
    </citation>
    <scope>NUCLEOTIDE SEQUENCE [LARGE SCALE GENOMIC DNA]</scope>
    <source>
        <strain evidence="6 7">NBRC 105367</strain>
    </source>
</reference>
<feature type="domain" description="Luciferase-like" evidence="5">
    <location>
        <begin position="15"/>
        <end position="234"/>
    </location>
</feature>
<evidence type="ECO:0000313" key="7">
    <source>
        <dbReference type="Proteomes" id="UP000503011"/>
    </source>
</evidence>
<keyword evidence="1" id="KW-0285">Flavoprotein</keyword>
<dbReference type="InterPro" id="IPR011251">
    <property type="entry name" value="Luciferase-like_dom"/>
</dbReference>
<dbReference type="GO" id="GO:0008726">
    <property type="term" value="F:alkanesulfonate monooxygenase activity"/>
    <property type="evidence" value="ECO:0007669"/>
    <property type="project" value="TreeGrafter"/>
</dbReference>
<dbReference type="PANTHER" id="PTHR42847">
    <property type="entry name" value="ALKANESULFONATE MONOOXYGENASE"/>
    <property type="match status" value="1"/>
</dbReference>
<evidence type="ECO:0000256" key="2">
    <source>
        <dbReference type="ARBA" id="ARBA00022643"/>
    </source>
</evidence>
<dbReference type="InterPro" id="IPR036661">
    <property type="entry name" value="Luciferase-like_sf"/>
</dbReference>
<dbReference type="Pfam" id="PF00296">
    <property type="entry name" value="Bac_luciferase"/>
    <property type="match status" value="1"/>
</dbReference>
<protein>
    <submittedName>
        <fullName evidence="6">LLM class F420-dependent oxidoreductase</fullName>
    </submittedName>
</protein>
<keyword evidence="7" id="KW-1185">Reference proteome</keyword>
<evidence type="ECO:0000259" key="5">
    <source>
        <dbReference type="Pfam" id="PF00296"/>
    </source>
</evidence>
<dbReference type="Proteomes" id="UP000503011">
    <property type="component" value="Chromosome"/>
</dbReference>
<evidence type="ECO:0000256" key="1">
    <source>
        <dbReference type="ARBA" id="ARBA00022630"/>
    </source>
</evidence>
<dbReference type="Gene3D" id="3.20.20.30">
    <property type="entry name" value="Luciferase-like domain"/>
    <property type="match status" value="1"/>
</dbReference>
<dbReference type="AlphaFoldDB" id="A0A6F8YCB0"/>
<dbReference type="PANTHER" id="PTHR42847:SF4">
    <property type="entry name" value="ALKANESULFONATE MONOOXYGENASE-RELATED"/>
    <property type="match status" value="1"/>
</dbReference>